<organism evidence="2">
    <name type="scientific">Psilocybe cubensis</name>
    <name type="common">Psychedelic mushroom</name>
    <name type="synonym">Stropharia cubensis</name>
    <dbReference type="NCBI Taxonomy" id="181762"/>
    <lineage>
        <taxon>Eukaryota</taxon>
        <taxon>Fungi</taxon>
        <taxon>Dikarya</taxon>
        <taxon>Basidiomycota</taxon>
        <taxon>Agaricomycotina</taxon>
        <taxon>Agaricomycetes</taxon>
        <taxon>Agaricomycetidae</taxon>
        <taxon>Agaricales</taxon>
        <taxon>Agaricineae</taxon>
        <taxon>Strophariaceae</taxon>
        <taxon>Psilocybe</taxon>
    </lineage>
</organism>
<evidence type="ECO:0000256" key="1">
    <source>
        <dbReference type="SAM" id="MobiDB-lite"/>
    </source>
</evidence>
<reference evidence="2" key="1">
    <citation type="submission" date="2021-02" db="EMBL/GenBank/DDBJ databases">
        <title>Psilocybe cubensis genome.</title>
        <authorList>
            <person name="Mckernan K.J."/>
            <person name="Crawford S."/>
            <person name="Trippe A."/>
            <person name="Kane L.T."/>
            <person name="Mclaughlin S."/>
        </authorList>
    </citation>
    <scope>NUCLEOTIDE SEQUENCE [LARGE SCALE GENOMIC DNA]</scope>
    <source>
        <strain evidence="2">MGC-MH-2018</strain>
    </source>
</reference>
<dbReference type="OrthoDB" id="3268830at2759"/>
<gene>
    <name evidence="2" type="ORF">JR316_008501</name>
</gene>
<feature type="compositionally biased region" description="Basic and acidic residues" evidence="1">
    <location>
        <begin position="98"/>
        <end position="110"/>
    </location>
</feature>
<dbReference type="AlphaFoldDB" id="A0A8H8CI73"/>
<sequence>MSSRTLSTNPVPSPGEQARRKRLLDDPLVTLLSPSLVECTLCTKQIKLSSKSAYDTHHWFNHRSRCLRMKKKKQKQIGSPSRRIGSSPLKTASSIKASLKDHEAEPELRRVQTPPLVELSDSEDSRGSPATETSYTPKLPPLSPPPTIYVMPSENVLEEYIYRYHPGCTPQTEAVTLCQWQKWSWAQLKLPQFVPPLHGHPVDIDVNEDQYSDSDSENQSYGMLQYSPRPSGLGRVVADLRDQEAAHALSMLSRSH</sequence>
<accession>A0A8H8CI73</accession>
<name>A0A8H8CI73_PSICU</name>
<feature type="compositionally biased region" description="Polar residues" evidence="1">
    <location>
        <begin position="1"/>
        <end position="10"/>
    </location>
</feature>
<dbReference type="EMBL" id="JAFIQS010000008">
    <property type="protein sequence ID" value="KAG5166416.1"/>
    <property type="molecule type" value="Genomic_DNA"/>
</dbReference>
<proteinExistence type="predicted"/>
<feature type="region of interest" description="Disordered" evidence="1">
    <location>
        <begin position="70"/>
        <end position="146"/>
    </location>
</feature>
<comment type="caution">
    <text evidence="2">The sequence shown here is derived from an EMBL/GenBank/DDBJ whole genome shotgun (WGS) entry which is preliminary data.</text>
</comment>
<evidence type="ECO:0000313" key="2">
    <source>
        <dbReference type="EMBL" id="KAG5166416.1"/>
    </source>
</evidence>
<protein>
    <submittedName>
        <fullName evidence="2">Uncharacterized protein</fullName>
    </submittedName>
</protein>
<feature type="region of interest" description="Disordered" evidence="1">
    <location>
        <begin position="1"/>
        <end position="22"/>
    </location>
</feature>